<name>A0A8S4R4K8_9NEOP</name>
<reference evidence="1" key="1">
    <citation type="submission" date="2022-03" db="EMBL/GenBank/DDBJ databases">
        <authorList>
            <person name="Lindestad O."/>
        </authorList>
    </citation>
    <scope>NUCLEOTIDE SEQUENCE</scope>
</reference>
<dbReference type="EMBL" id="CAKXAJ010024851">
    <property type="protein sequence ID" value="CAH2231661.1"/>
    <property type="molecule type" value="Genomic_DNA"/>
</dbReference>
<organism evidence="1 2">
    <name type="scientific">Pararge aegeria aegeria</name>
    <dbReference type="NCBI Taxonomy" id="348720"/>
    <lineage>
        <taxon>Eukaryota</taxon>
        <taxon>Metazoa</taxon>
        <taxon>Ecdysozoa</taxon>
        <taxon>Arthropoda</taxon>
        <taxon>Hexapoda</taxon>
        <taxon>Insecta</taxon>
        <taxon>Pterygota</taxon>
        <taxon>Neoptera</taxon>
        <taxon>Endopterygota</taxon>
        <taxon>Lepidoptera</taxon>
        <taxon>Glossata</taxon>
        <taxon>Ditrysia</taxon>
        <taxon>Papilionoidea</taxon>
        <taxon>Nymphalidae</taxon>
        <taxon>Satyrinae</taxon>
        <taxon>Satyrini</taxon>
        <taxon>Parargina</taxon>
        <taxon>Pararge</taxon>
    </lineage>
</organism>
<gene>
    <name evidence="1" type="primary">jg19480</name>
    <name evidence="1" type="ORF">PAEG_LOCUS10133</name>
</gene>
<sequence length="128" mass="15344">MLITCRERSKPQLLNFCWLFDDVFSKHYQYLPSICFSFVAQSATKLKRQRETKWVAFFDVERSPSIEKVRYELYSFDIEMHPKYILFCFCSVEEFPTSLSSFFAISDRKDGGWIGKWAMRMPSFAQIW</sequence>
<proteinExistence type="predicted"/>
<protein>
    <submittedName>
        <fullName evidence="1">Jg19480 protein</fullName>
    </submittedName>
</protein>
<dbReference type="AlphaFoldDB" id="A0A8S4R4K8"/>
<dbReference type="Proteomes" id="UP000838756">
    <property type="component" value="Unassembled WGS sequence"/>
</dbReference>
<evidence type="ECO:0000313" key="1">
    <source>
        <dbReference type="EMBL" id="CAH2231661.1"/>
    </source>
</evidence>
<comment type="caution">
    <text evidence="1">The sequence shown here is derived from an EMBL/GenBank/DDBJ whole genome shotgun (WGS) entry which is preliminary data.</text>
</comment>
<accession>A0A8S4R4K8</accession>
<evidence type="ECO:0000313" key="2">
    <source>
        <dbReference type="Proteomes" id="UP000838756"/>
    </source>
</evidence>
<keyword evidence="2" id="KW-1185">Reference proteome</keyword>